<protein>
    <submittedName>
        <fullName evidence="5">Serine acetyltransferase</fullName>
    </submittedName>
</protein>
<evidence type="ECO:0000256" key="2">
    <source>
        <dbReference type="ARBA" id="ARBA00022605"/>
    </source>
</evidence>
<dbReference type="InterPro" id="IPR011004">
    <property type="entry name" value="Trimer_LpxA-like_sf"/>
</dbReference>
<sequence length="298" mass="32681">MGTIVNKTIQEATARLKGNYEAQKIFDMSLGDCVPDRDAIISIIEGLRTVTFPGFFGSENMAYVSKDNFAGSTLAILYERLFKQVRVALKFDNKELADAEIRAKAEEYTSTFIAKIPDIQAMILKDVDAEFNGDPAAKDHQDIILSYPGIFTIFVYRYAHVLYELNVPYIPRIMTEYAHGLTGIDINPGATIGEYFCIDHGTGIVIGETTTIGDHVKIYQGVTLGALSTRKGQLLSGVKRHPTIENNVVIYANTTILGGETVIGENSVVAGNSFVTTSIPANTKVASMQPELEIKEQK</sequence>
<comment type="pathway">
    <text evidence="1">Amino-acid biosynthesis; L-cysteine biosynthesis; L-cysteine from L-serine: step 1/2.</text>
</comment>
<evidence type="ECO:0000256" key="1">
    <source>
        <dbReference type="ARBA" id="ARBA00004876"/>
    </source>
</evidence>
<dbReference type="Gene3D" id="2.160.10.10">
    <property type="entry name" value="Hexapeptide repeat proteins"/>
    <property type="match status" value="1"/>
</dbReference>
<keyword evidence="3 5" id="KW-0808">Transferase</keyword>
<dbReference type="GO" id="GO:0008652">
    <property type="term" value="P:amino acid biosynthetic process"/>
    <property type="evidence" value="ECO:0007669"/>
    <property type="project" value="UniProtKB-KW"/>
</dbReference>
<keyword evidence="4" id="KW-0012">Acyltransferase</keyword>
<name>A0A7G9FM32_9FIRM</name>
<dbReference type="KEGG" id="wcp:H9Q76_13030"/>
<gene>
    <name evidence="5" type="ORF">H9Q76_13030</name>
</gene>
<evidence type="ECO:0000256" key="4">
    <source>
        <dbReference type="ARBA" id="ARBA00023315"/>
    </source>
</evidence>
<dbReference type="Gene3D" id="1.10.3130.10">
    <property type="entry name" value="serine acetyltransferase, domain 1"/>
    <property type="match status" value="1"/>
</dbReference>
<accession>A0A7G9FM32</accession>
<dbReference type="InterPro" id="IPR042122">
    <property type="entry name" value="Ser_AcTrfase_N_sf"/>
</dbReference>
<evidence type="ECO:0000313" key="5">
    <source>
        <dbReference type="EMBL" id="QNL99613.1"/>
    </source>
</evidence>
<evidence type="ECO:0000313" key="6">
    <source>
        <dbReference type="Proteomes" id="UP000515819"/>
    </source>
</evidence>
<organism evidence="5 6">
    <name type="scientific">Wujia chipingensis</name>
    <dbReference type="NCBI Taxonomy" id="2763670"/>
    <lineage>
        <taxon>Bacteria</taxon>
        <taxon>Bacillati</taxon>
        <taxon>Bacillota</taxon>
        <taxon>Clostridia</taxon>
        <taxon>Lachnospirales</taxon>
        <taxon>Lachnospiraceae</taxon>
        <taxon>Wujia</taxon>
    </lineage>
</organism>
<dbReference type="RefSeq" id="WP_117780385.1">
    <property type="nucleotide sequence ID" value="NZ_CP060632.1"/>
</dbReference>
<dbReference type="SUPFAM" id="SSF51161">
    <property type="entry name" value="Trimeric LpxA-like enzymes"/>
    <property type="match status" value="1"/>
</dbReference>
<dbReference type="Proteomes" id="UP000515819">
    <property type="component" value="Chromosome"/>
</dbReference>
<evidence type="ECO:0000256" key="3">
    <source>
        <dbReference type="ARBA" id="ARBA00022679"/>
    </source>
</evidence>
<dbReference type="AlphaFoldDB" id="A0A7G9FM32"/>
<dbReference type="InterPro" id="IPR045304">
    <property type="entry name" value="LbH_SAT"/>
</dbReference>
<proteinExistence type="predicted"/>
<dbReference type="EMBL" id="CP060632">
    <property type="protein sequence ID" value="QNL99613.1"/>
    <property type="molecule type" value="Genomic_DNA"/>
</dbReference>
<reference evidence="5 6" key="1">
    <citation type="submission" date="2020-08" db="EMBL/GenBank/DDBJ databases">
        <authorList>
            <person name="Liu C."/>
            <person name="Sun Q."/>
        </authorList>
    </citation>
    <scope>NUCLEOTIDE SEQUENCE [LARGE SCALE GENOMIC DNA]</scope>
    <source>
        <strain evidence="5 6">NSJ-4</strain>
    </source>
</reference>
<dbReference type="PANTHER" id="PTHR42811">
    <property type="entry name" value="SERINE ACETYLTRANSFERASE"/>
    <property type="match status" value="1"/>
</dbReference>
<keyword evidence="2" id="KW-0028">Amino-acid biosynthesis</keyword>
<keyword evidence="6" id="KW-1185">Reference proteome</keyword>
<dbReference type="GO" id="GO:0016746">
    <property type="term" value="F:acyltransferase activity"/>
    <property type="evidence" value="ECO:0007669"/>
    <property type="project" value="UniProtKB-KW"/>
</dbReference>
<dbReference type="CDD" id="cd03354">
    <property type="entry name" value="LbH_SAT"/>
    <property type="match status" value="1"/>
</dbReference>